<sequence>STTRPKRPSPYRLLQPHTFLASFAPLHVQGWRLDMITTSTQEFEDHSRGVDLQDRRLVRIYDFPPEREGWVGLSRFFTKISDIIQEENHHPGIIISPSTDYNPSSTALETPSRSQKTYILEITTYTHTPMPPKLGTENNEQGIIRPGVTGKDIRLAERFEEVF</sequence>
<reference evidence="1 2" key="1">
    <citation type="submission" date="2016-07" db="EMBL/GenBank/DDBJ databases">
        <title>Pervasive Adenine N6-methylation of Active Genes in Fungi.</title>
        <authorList>
            <consortium name="DOE Joint Genome Institute"/>
            <person name="Mondo S.J."/>
            <person name="Dannebaum R.O."/>
            <person name="Kuo R.C."/>
            <person name="Labutti K."/>
            <person name="Haridas S."/>
            <person name="Kuo A."/>
            <person name="Salamov A."/>
            <person name="Ahrendt S.R."/>
            <person name="Lipzen A."/>
            <person name="Sullivan W."/>
            <person name="Andreopoulos W.B."/>
            <person name="Clum A."/>
            <person name="Lindquist E."/>
            <person name="Daum C."/>
            <person name="Ramamoorthy G.K."/>
            <person name="Gryganskyi A."/>
            <person name="Culley D."/>
            <person name="Magnuson J.K."/>
            <person name="James T.Y."/>
            <person name="O'Malley M.A."/>
            <person name="Stajich J.E."/>
            <person name="Spatafora J.W."/>
            <person name="Visel A."/>
            <person name="Grigoriev I.V."/>
        </authorList>
    </citation>
    <scope>NUCLEOTIDE SEQUENCE [LARGE SCALE GENOMIC DNA]</scope>
    <source>
        <strain evidence="1 2">68-887.2</strain>
    </source>
</reference>
<dbReference type="GO" id="GO:0008124">
    <property type="term" value="F:4-alpha-hydroxytetrahydrobiopterin dehydratase activity"/>
    <property type="evidence" value="ECO:0007669"/>
    <property type="project" value="InterPro"/>
</dbReference>
<dbReference type="Proteomes" id="UP000193986">
    <property type="component" value="Unassembled WGS sequence"/>
</dbReference>
<feature type="non-terminal residue" evidence="1">
    <location>
        <position position="1"/>
    </location>
</feature>
<dbReference type="OrthoDB" id="2572066at2759"/>
<keyword evidence="2" id="KW-1185">Reference proteome</keyword>
<comment type="caution">
    <text evidence="1">The sequence shown here is derived from an EMBL/GenBank/DDBJ whole genome shotgun (WGS) entry which is preliminary data.</text>
</comment>
<dbReference type="AlphaFoldDB" id="A0A1Y2B936"/>
<evidence type="ECO:0000313" key="1">
    <source>
        <dbReference type="EMBL" id="ORY31358.1"/>
    </source>
</evidence>
<protein>
    <recommendedName>
        <fullName evidence="3">4a-hydroxytetrahydrobiopterin dehydratase</fullName>
    </recommendedName>
</protein>
<dbReference type="InParanoid" id="A0A1Y2B936"/>
<dbReference type="EMBL" id="MCFC01000015">
    <property type="protein sequence ID" value="ORY31358.1"/>
    <property type="molecule type" value="Genomic_DNA"/>
</dbReference>
<evidence type="ECO:0000313" key="2">
    <source>
        <dbReference type="Proteomes" id="UP000193986"/>
    </source>
</evidence>
<dbReference type="Gene3D" id="3.30.1360.20">
    <property type="entry name" value="Transcriptional coactivator/pterin dehydratase"/>
    <property type="match status" value="1"/>
</dbReference>
<organism evidence="1 2">
    <name type="scientific">Naematelia encephala</name>
    <dbReference type="NCBI Taxonomy" id="71784"/>
    <lineage>
        <taxon>Eukaryota</taxon>
        <taxon>Fungi</taxon>
        <taxon>Dikarya</taxon>
        <taxon>Basidiomycota</taxon>
        <taxon>Agaricomycotina</taxon>
        <taxon>Tremellomycetes</taxon>
        <taxon>Tremellales</taxon>
        <taxon>Naemateliaceae</taxon>
        <taxon>Naematelia</taxon>
    </lineage>
</organism>
<dbReference type="InterPro" id="IPR036428">
    <property type="entry name" value="PCD_sf"/>
</dbReference>
<feature type="non-terminal residue" evidence="1">
    <location>
        <position position="163"/>
    </location>
</feature>
<gene>
    <name evidence="1" type="ORF">BCR39DRAFT_453448</name>
</gene>
<proteinExistence type="predicted"/>
<accession>A0A1Y2B936</accession>
<evidence type="ECO:0008006" key="3">
    <source>
        <dbReference type="Google" id="ProtNLM"/>
    </source>
</evidence>
<name>A0A1Y2B936_9TREE</name>
<dbReference type="GO" id="GO:0006729">
    <property type="term" value="P:tetrahydrobiopterin biosynthetic process"/>
    <property type="evidence" value="ECO:0007669"/>
    <property type="project" value="InterPro"/>
</dbReference>